<evidence type="ECO:0000259" key="7">
    <source>
        <dbReference type="PROSITE" id="PS51032"/>
    </source>
</evidence>
<dbReference type="EMBL" id="JAAIUW010000009">
    <property type="protein sequence ID" value="KAF7816176.1"/>
    <property type="molecule type" value="Genomic_DNA"/>
</dbReference>
<sequence>MSNPTIDEDQFGASFYRSRFFLLSHPSSFHFGSPNGRWEARMGQFLGKPYVYLGLGLFDTEVEAARAYDKAALKSYGKDAITNFDPSIYENELNSESSSGNADLNLGNSNLNSRNN</sequence>
<dbReference type="PANTHER" id="PTHR32467:SF142">
    <property type="entry name" value="FLORAL HOMEOTIC PROTEIN APETALA 2"/>
    <property type="match status" value="1"/>
</dbReference>
<dbReference type="Gene3D" id="3.30.730.10">
    <property type="entry name" value="AP2/ERF domain"/>
    <property type="match status" value="1"/>
</dbReference>
<keyword evidence="9" id="KW-1185">Reference proteome</keyword>
<dbReference type="CDD" id="cd00018">
    <property type="entry name" value="AP2"/>
    <property type="match status" value="1"/>
</dbReference>
<name>A0A834T6Y4_9FABA</name>
<organism evidence="8 9">
    <name type="scientific">Senna tora</name>
    <dbReference type="NCBI Taxonomy" id="362788"/>
    <lineage>
        <taxon>Eukaryota</taxon>
        <taxon>Viridiplantae</taxon>
        <taxon>Streptophyta</taxon>
        <taxon>Embryophyta</taxon>
        <taxon>Tracheophyta</taxon>
        <taxon>Spermatophyta</taxon>
        <taxon>Magnoliopsida</taxon>
        <taxon>eudicotyledons</taxon>
        <taxon>Gunneridae</taxon>
        <taxon>Pentapetalae</taxon>
        <taxon>rosids</taxon>
        <taxon>fabids</taxon>
        <taxon>Fabales</taxon>
        <taxon>Fabaceae</taxon>
        <taxon>Caesalpinioideae</taxon>
        <taxon>Cassia clade</taxon>
        <taxon>Senna</taxon>
    </lineage>
</organism>
<dbReference type="GO" id="GO:0005634">
    <property type="term" value="C:nucleus"/>
    <property type="evidence" value="ECO:0007669"/>
    <property type="project" value="UniProtKB-SubCell"/>
</dbReference>
<dbReference type="PROSITE" id="PS51032">
    <property type="entry name" value="AP2_ERF"/>
    <property type="match status" value="1"/>
</dbReference>
<dbReference type="PANTHER" id="PTHR32467">
    <property type="entry name" value="AP2-LIKE ETHYLENE-RESPONSIVE TRANSCRIPTION FACTOR"/>
    <property type="match status" value="1"/>
</dbReference>
<evidence type="ECO:0000256" key="3">
    <source>
        <dbReference type="ARBA" id="ARBA00023125"/>
    </source>
</evidence>
<dbReference type="Proteomes" id="UP000634136">
    <property type="component" value="Unassembled WGS sequence"/>
</dbReference>
<protein>
    <submittedName>
        <fullName evidence="8">Floral homeotic protein APETALA 2-like isoform X1</fullName>
    </submittedName>
</protein>
<gene>
    <name evidence="8" type="ORF">G2W53_030145</name>
</gene>
<evidence type="ECO:0000256" key="4">
    <source>
        <dbReference type="ARBA" id="ARBA00023163"/>
    </source>
</evidence>
<proteinExistence type="predicted"/>
<evidence type="ECO:0000256" key="5">
    <source>
        <dbReference type="ARBA" id="ARBA00023242"/>
    </source>
</evidence>
<dbReference type="SMART" id="SM00380">
    <property type="entry name" value="AP2"/>
    <property type="match status" value="1"/>
</dbReference>
<feature type="region of interest" description="Disordered" evidence="6">
    <location>
        <begin position="92"/>
        <end position="116"/>
    </location>
</feature>
<keyword evidence="2" id="KW-0805">Transcription regulation</keyword>
<accession>A0A834T6Y4</accession>
<evidence type="ECO:0000313" key="8">
    <source>
        <dbReference type="EMBL" id="KAF7816176.1"/>
    </source>
</evidence>
<dbReference type="InterPro" id="IPR001471">
    <property type="entry name" value="AP2/ERF_dom"/>
</dbReference>
<reference evidence="8" key="1">
    <citation type="submission" date="2020-09" db="EMBL/GenBank/DDBJ databases">
        <title>Genome-Enabled Discovery of Anthraquinone Biosynthesis in Senna tora.</title>
        <authorList>
            <person name="Kang S.-H."/>
            <person name="Pandey R.P."/>
            <person name="Lee C.-M."/>
            <person name="Sim J.-S."/>
            <person name="Jeong J.-T."/>
            <person name="Choi B.-S."/>
            <person name="Jung M."/>
            <person name="Ginzburg D."/>
            <person name="Zhao K."/>
            <person name="Won S.Y."/>
            <person name="Oh T.-J."/>
            <person name="Yu Y."/>
            <person name="Kim N.-H."/>
            <person name="Lee O.R."/>
            <person name="Lee T.-H."/>
            <person name="Bashyal P."/>
            <person name="Kim T.-S."/>
            <person name="Lee W.-H."/>
            <person name="Kawkins C."/>
            <person name="Kim C.-K."/>
            <person name="Kim J.S."/>
            <person name="Ahn B.O."/>
            <person name="Rhee S.Y."/>
            <person name="Sohng J.K."/>
        </authorList>
    </citation>
    <scope>NUCLEOTIDE SEQUENCE</scope>
    <source>
        <tissue evidence="8">Leaf</tissue>
    </source>
</reference>
<keyword evidence="4" id="KW-0804">Transcription</keyword>
<dbReference type="AlphaFoldDB" id="A0A834T6Y4"/>
<dbReference type="SUPFAM" id="SSF54171">
    <property type="entry name" value="DNA-binding domain"/>
    <property type="match status" value="1"/>
</dbReference>
<feature type="domain" description="AP2/ERF" evidence="7">
    <location>
        <begin position="15"/>
        <end position="85"/>
    </location>
</feature>
<keyword evidence="5" id="KW-0539">Nucleus</keyword>
<dbReference type="GO" id="GO:0003700">
    <property type="term" value="F:DNA-binding transcription factor activity"/>
    <property type="evidence" value="ECO:0007669"/>
    <property type="project" value="InterPro"/>
</dbReference>
<evidence type="ECO:0000256" key="1">
    <source>
        <dbReference type="ARBA" id="ARBA00004123"/>
    </source>
</evidence>
<evidence type="ECO:0000256" key="2">
    <source>
        <dbReference type="ARBA" id="ARBA00023015"/>
    </source>
</evidence>
<comment type="caution">
    <text evidence="8">The sequence shown here is derived from an EMBL/GenBank/DDBJ whole genome shotgun (WGS) entry which is preliminary data.</text>
</comment>
<dbReference type="GO" id="GO:0003677">
    <property type="term" value="F:DNA binding"/>
    <property type="evidence" value="ECO:0007669"/>
    <property type="project" value="UniProtKB-KW"/>
</dbReference>
<evidence type="ECO:0000313" key="9">
    <source>
        <dbReference type="Proteomes" id="UP000634136"/>
    </source>
</evidence>
<evidence type="ECO:0000256" key="6">
    <source>
        <dbReference type="SAM" id="MobiDB-lite"/>
    </source>
</evidence>
<dbReference type="InterPro" id="IPR016177">
    <property type="entry name" value="DNA-bd_dom_sf"/>
</dbReference>
<dbReference type="InterPro" id="IPR036955">
    <property type="entry name" value="AP2/ERF_dom_sf"/>
</dbReference>
<dbReference type="OrthoDB" id="207175at2759"/>
<comment type="subcellular location">
    <subcellularLocation>
        <location evidence="1">Nucleus</location>
    </subcellularLocation>
</comment>
<keyword evidence="3" id="KW-0238">DNA-binding</keyword>